<keyword evidence="8" id="KW-0131">Cell cycle</keyword>
<sequence length="225" mass="25636">MEKANETAHPGAKHLNLKKSFRQAVRSLLTAFPFELFEVPVVKLNALSLAIPFHRVLQSDCEPGRPATASLCQDEFHSLCDETQVGTILDTVEHLVEQQSLDPLFSDNSLVKHPLVQLRNYLLHLQFRSAELHVQISDRITEDYNSCRTNVGHLKHDLLAIKKNEIHLLESLLQKVEDQKHSTKARIKLLKNKNEDTSGSGEAVRKLRSMMEKYGSYSHEETHVQ</sequence>
<gene>
    <name evidence="11" type="ORF">Cgig2_021976</name>
</gene>
<keyword evidence="3" id="KW-0158">Chromosome</keyword>
<evidence type="ECO:0000256" key="7">
    <source>
        <dbReference type="ARBA" id="ARBA00023242"/>
    </source>
</evidence>
<dbReference type="EMBL" id="JAKOGI010000030">
    <property type="protein sequence ID" value="KAJ8448348.1"/>
    <property type="molecule type" value="Genomic_DNA"/>
</dbReference>
<evidence type="ECO:0000256" key="10">
    <source>
        <dbReference type="SAM" id="Coils"/>
    </source>
</evidence>
<evidence type="ECO:0000256" key="2">
    <source>
        <dbReference type="ARBA" id="ARBA00004629"/>
    </source>
</evidence>
<dbReference type="PANTHER" id="PTHR15459:SF3">
    <property type="entry name" value="POLYAMINE-MODULATED FACTOR 1"/>
    <property type="match status" value="1"/>
</dbReference>
<evidence type="ECO:0000256" key="4">
    <source>
        <dbReference type="ARBA" id="ARBA00022618"/>
    </source>
</evidence>
<dbReference type="GO" id="GO:0000444">
    <property type="term" value="C:MIS12/MIND type complex"/>
    <property type="evidence" value="ECO:0007669"/>
    <property type="project" value="InterPro"/>
</dbReference>
<comment type="subcellular location">
    <subcellularLocation>
        <location evidence="2">Chromosome</location>
        <location evidence="2">Centromere</location>
        <location evidence="2">Kinetochore</location>
    </subcellularLocation>
    <subcellularLocation>
        <location evidence="1">Nucleus</location>
    </subcellularLocation>
</comment>
<evidence type="ECO:0000256" key="9">
    <source>
        <dbReference type="ARBA" id="ARBA00023328"/>
    </source>
</evidence>
<evidence type="ECO:0000256" key="8">
    <source>
        <dbReference type="ARBA" id="ARBA00023306"/>
    </source>
</evidence>
<dbReference type="OrthoDB" id="506494at2759"/>
<dbReference type="AlphaFoldDB" id="A0A9Q1QMN9"/>
<dbReference type="InterPro" id="IPR007128">
    <property type="entry name" value="PMF1/Nnf1"/>
</dbReference>
<evidence type="ECO:0000256" key="5">
    <source>
        <dbReference type="ARBA" id="ARBA00022776"/>
    </source>
</evidence>
<evidence type="ECO:0000313" key="11">
    <source>
        <dbReference type="EMBL" id="KAJ8448348.1"/>
    </source>
</evidence>
<feature type="coiled-coil region" evidence="10">
    <location>
        <begin position="159"/>
        <end position="193"/>
    </location>
</feature>
<evidence type="ECO:0000256" key="6">
    <source>
        <dbReference type="ARBA" id="ARBA00022838"/>
    </source>
</evidence>
<keyword evidence="5" id="KW-0498">Mitosis</keyword>
<keyword evidence="6" id="KW-0995">Kinetochore</keyword>
<evidence type="ECO:0000256" key="3">
    <source>
        <dbReference type="ARBA" id="ARBA00022454"/>
    </source>
</evidence>
<dbReference type="GO" id="GO:0005634">
    <property type="term" value="C:nucleus"/>
    <property type="evidence" value="ECO:0007669"/>
    <property type="project" value="UniProtKB-SubCell"/>
</dbReference>
<dbReference type="Proteomes" id="UP001153076">
    <property type="component" value="Unassembled WGS sequence"/>
</dbReference>
<keyword evidence="10" id="KW-0175">Coiled coil</keyword>
<dbReference type="GO" id="GO:0051301">
    <property type="term" value="P:cell division"/>
    <property type="evidence" value="ECO:0007669"/>
    <property type="project" value="UniProtKB-KW"/>
</dbReference>
<accession>A0A9Q1QMN9</accession>
<name>A0A9Q1QMN9_9CARY</name>
<evidence type="ECO:0000313" key="12">
    <source>
        <dbReference type="Proteomes" id="UP001153076"/>
    </source>
</evidence>
<keyword evidence="4" id="KW-0132">Cell division</keyword>
<keyword evidence="12" id="KW-1185">Reference proteome</keyword>
<reference evidence="11" key="1">
    <citation type="submission" date="2022-04" db="EMBL/GenBank/DDBJ databases">
        <title>Carnegiea gigantea Genome sequencing and assembly v2.</title>
        <authorList>
            <person name="Copetti D."/>
            <person name="Sanderson M.J."/>
            <person name="Burquez A."/>
            <person name="Wojciechowski M.F."/>
        </authorList>
    </citation>
    <scope>NUCLEOTIDE SEQUENCE</scope>
    <source>
        <strain evidence="11">SGP5-SGP5p</strain>
        <tissue evidence="11">Aerial part</tissue>
    </source>
</reference>
<comment type="caution">
    <text evidence="11">The sequence shown here is derived from an EMBL/GenBank/DDBJ whole genome shotgun (WGS) entry which is preliminary data.</text>
</comment>
<dbReference type="GO" id="GO:0007059">
    <property type="term" value="P:chromosome segregation"/>
    <property type="evidence" value="ECO:0007669"/>
    <property type="project" value="TreeGrafter"/>
</dbReference>
<organism evidence="11 12">
    <name type="scientific">Carnegiea gigantea</name>
    <dbReference type="NCBI Taxonomy" id="171969"/>
    <lineage>
        <taxon>Eukaryota</taxon>
        <taxon>Viridiplantae</taxon>
        <taxon>Streptophyta</taxon>
        <taxon>Embryophyta</taxon>
        <taxon>Tracheophyta</taxon>
        <taxon>Spermatophyta</taxon>
        <taxon>Magnoliopsida</taxon>
        <taxon>eudicotyledons</taxon>
        <taxon>Gunneridae</taxon>
        <taxon>Pentapetalae</taxon>
        <taxon>Caryophyllales</taxon>
        <taxon>Cactineae</taxon>
        <taxon>Cactaceae</taxon>
        <taxon>Cactoideae</taxon>
        <taxon>Echinocereeae</taxon>
        <taxon>Carnegiea</taxon>
    </lineage>
</organism>
<dbReference type="PANTHER" id="PTHR15459">
    <property type="entry name" value="POLYAMINE-MODULATED FACTOR 1"/>
    <property type="match status" value="1"/>
</dbReference>
<keyword evidence="9" id="KW-0137">Centromere</keyword>
<protein>
    <submittedName>
        <fullName evidence="11">Uncharacterized protein</fullName>
    </submittedName>
</protein>
<proteinExistence type="predicted"/>
<keyword evidence="7" id="KW-0539">Nucleus</keyword>
<evidence type="ECO:0000256" key="1">
    <source>
        <dbReference type="ARBA" id="ARBA00004123"/>
    </source>
</evidence>